<dbReference type="InterPro" id="IPR006426">
    <property type="entry name" value="Asn_synth_AEB"/>
</dbReference>
<dbReference type="InterPro" id="IPR033738">
    <property type="entry name" value="AsnB_N"/>
</dbReference>
<dbReference type="PANTHER" id="PTHR43284:SF1">
    <property type="entry name" value="ASPARAGINE SYNTHETASE"/>
    <property type="match status" value="1"/>
</dbReference>
<dbReference type="Proteomes" id="UP001229355">
    <property type="component" value="Chromosome 2"/>
</dbReference>
<comment type="catalytic activity">
    <reaction evidence="7">
        <text>L-aspartate + L-glutamine + ATP + H2O = L-asparagine + L-glutamate + AMP + diphosphate + H(+)</text>
        <dbReference type="Rhea" id="RHEA:12228"/>
        <dbReference type="ChEBI" id="CHEBI:15377"/>
        <dbReference type="ChEBI" id="CHEBI:15378"/>
        <dbReference type="ChEBI" id="CHEBI:29985"/>
        <dbReference type="ChEBI" id="CHEBI:29991"/>
        <dbReference type="ChEBI" id="CHEBI:30616"/>
        <dbReference type="ChEBI" id="CHEBI:33019"/>
        <dbReference type="ChEBI" id="CHEBI:58048"/>
        <dbReference type="ChEBI" id="CHEBI:58359"/>
        <dbReference type="ChEBI" id="CHEBI:456215"/>
        <dbReference type="EC" id="6.3.5.4"/>
    </reaction>
</comment>
<comment type="pathway">
    <text evidence="1">Amino-acid biosynthesis; L-asparagine biosynthesis; L-asparagine from L-aspartate (L-Gln route): step 1/1.</text>
</comment>
<evidence type="ECO:0000256" key="6">
    <source>
        <dbReference type="ARBA" id="ARBA00022962"/>
    </source>
</evidence>
<dbReference type="InterPro" id="IPR029055">
    <property type="entry name" value="Ntn_hydrolases_N"/>
</dbReference>
<evidence type="ECO:0000256" key="7">
    <source>
        <dbReference type="ARBA" id="ARBA00048741"/>
    </source>
</evidence>
<evidence type="ECO:0000256" key="2">
    <source>
        <dbReference type="ARBA" id="ARBA00005752"/>
    </source>
</evidence>
<evidence type="ECO:0000313" key="9">
    <source>
        <dbReference type="EMBL" id="WEX91314.1"/>
    </source>
</evidence>
<dbReference type="RefSeq" id="WP_280663278.1">
    <property type="nucleotide sequence ID" value="NZ_CP120374.1"/>
</dbReference>
<dbReference type="Pfam" id="PF00733">
    <property type="entry name" value="Asn_synthase"/>
    <property type="match status" value="1"/>
</dbReference>
<dbReference type="SUPFAM" id="SSF56235">
    <property type="entry name" value="N-terminal nucleophile aminohydrolases (Ntn hydrolases)"/>
    <property type="match status" value="1"/>
</dbReference>
<dbReference type="PIRSF" id="PIRSF001589">
    <property type="entry name" value="Asn_synthetase_glu-h"/>
    <property type="match status" value="1"/>
</dbReference>
<dbReference type="CDD" id="cd00712">
    <property type="entry name" value="AsnB"/>
    <property type="match status" value="1"/>
</dbReference>
<keyword evidence="6" id="KW-0315">Glutamine amidotransferase</keyword>
<dbReference type="Gene3D" id="3.40.50.620">
    <property type="entry name" value="HUPs"/>
    <property type="match status" value="1"/>
</dbReference>
<evidence type="ECO:0000256" key="3">
    <source>
        <dbReference type="ARBA" id="ARBA00012737"/>
    </source>
</evidence>
<comment type="similarity">
    <text evidence="2">Belongs to the asparagine synthetase family.</text>
</comment>
<reference evidence="9 10" key="1">
    <citation type="submission" date="2023-03" db="EMBL/GenBank/DDBJ databases">
        <authorList>
            <person name="Kaur S."/>
            <person name="Espinosa-Saiz D."/>
            <person name="Velazquez E."/>
            <person name="Menendez E."/>
            <person name="diCenzo G.C."/>
        </authorList>
    </citation>
    <scope>NUCLEOTIDE SEQUENCE [LARGE SCALE GENOMIC DNA]</scope>
    <source>
        <strain evidence="9 10">LMG 24692</strain>
    </source>
</reference>
<keyword evidence="5" id="KW-0067">ATP-binding</keyword>
<dbReference type="PROSITE" id="PS51278">
    <property type="entry name" value="GATASE_TYPE_2"/>
    <property type="match status" value="1"/>
</dbReference>
<evidence type="ECO:0000313" key="10">
    <source>
        <dbReference type="Proteomes" id="UP001229355"/>
    </source>
</evidence>
<evidence type="ECO:0000256" key="5">
    <source>
        <dbReference type="ARBA" id="ARBA00022840"/>
    </source>
</evidence>
<dbReference type="EMBL" id="CP120374">
    <property type="protein sequence ID" value="WEX91314.1"/>
    <property type="molecule type" value="Genomic_DNA"/>
</dbReference>
<keyword evidence="9" id="KW-0436">Ligase</keyword>
<accession>A0ABY8DK88</accession>
<dbReference type="Pfam" id="PF13522">
    <property type="entry name" value="GATase_6"/>
    <property type="match status" value="1"/>
</dbReference>
<evidence type="ECO:0000259" key="8">
    <source>
        <dbReference type="PROSITE" id="PS51278"/>
    </source>
</evidence>
<dbReference type="InterPro" id="IPR014729">
    <property type="entry name" value="Rossmann-like_a/b/a_fold"/>
</dbReference>
<dbReference type="InterPro" id="IPR051786">
    <property type="entry name" value="ASN_synthetase/amidase"/>
</dbReference>
<evidence type="ECO:0000256" key="4">
    <source>
        <dbReference type="ARBA" id="ARBA00022741"/>
    </source>
</evidence>
<keyword evidence="4" id="KW-0547">Nucleotide-binding</keyword>
<dbReference type="SUPFAM" id="SSF52402">
    <property type="entry name" value="Adenine nucleotide alpha hydrolases-like"/>
    <property type="match status" value="1"/>
</dbReference>
<dbReference type="InterPro" id="IPR001962">
    <property type="entry name" value="Asn_synthase"/>
</dbReference>
<dbReference type="PANTHER" id="PTHR43284">
    <property type="entry name" value="ASPARAGINE SYNTHETASE (GLUTAMINE-HYDROLYZING)"/>
    <property type="match status" value="1"/>
</dbReference>
<dbReference type="NCBIfam" id="TIGR01536">
    <property type="entry name" value="asn_synth_AEB"/>
    <property type="match status" value="1"/>
</dbReference>
<name>A0ABY8DK88_9HYPH</name>
<dbReference type="CDD" id="cd01991">
    <property type="entry name" value="Asn_synthase_B_C"/>
    <property type="match status" value="1"/>
</dbReference>
<dbReference type="InterPro" id="IPR017932">
    <property type="entry name" value="GATase_2_dom"/>
</dbReference>
<protein>
    <recommendedName>
        <fullName evidence="3">asparagine synthase (glutamine-hydrolyzing)</fullName>
        <ecNumber evidence="3">6.3.5.4</ecNumber>
    </recommendedName>
</protein>
<dbReference type="GO" id="GO:0004066">
    <property type="term" value="F:asparagine synthase (glutamine-hydrolyzing) activity"/>
    <property type="evidence" value="ECO:0007669"/>
    <property type="project" value="UniProtKB-EC"/>
</dbReference>
<keyword evidence="10" id="KW-1185">Reference proteome</keyword>
<dbReference type="EC" id="6.3.5.4" evidence="3"/>
<dbReference type="Gene3D" id="3.60.20.10">
    <property type="entry name" value="Glutamine Phosphoribosylpyrophosphate, subunit 1, domain 1"/>
    <property type="match status" value="1"/>
</dbReference>
<sequence length="636" mass="71039">MVAILRQMAFALAHRGPDDTGIWLDDESRVGLCHRRLSIIDLSPSGAQPMQSASGRYSIVYNGEVYGFLELRDELEARGSRFRGHSDTEILLEAIEVYGLEAALRRCNGMFAFALYDRVERKVLFARDRMGEKPLYIGVHNGVVAFGSELKSLRKHPSFASPELDRDALALYLRHNYVPTPYTIYQGIFKLPHGCWLSISVDEPPASMAAALGSVRPYWDAFEVVERGYADPIESAEEALRLLDNMLKAAVRERIVSDVPVGVLLSSGIDSSLVSAVMQEVSPTPVKTYTVRFLEEDYNEADAAAEVAGYLKTDHTEITAEPETAFGIISSLPDIYDEPFADPSQIPTLMVAKLARKTVTVALSGDGGDEFFGGYKRYQQMMAFDRLAKAMPAVAVHAAKGAPDWLLDMASSLSRSMIAAPLGDEVTGGRLRRLAELLQIQDPDDRYLNFVSQWTNPADVVLGGGKEPSTTFSSKRIPGGLGSVDRMMFRDMVAYLPDNILVKIDRASMAVGLEMRTPLLDYRFIELAWRSPRTLCFADNHSKPALRQLLSRRLPDKLISANKRGFGVPLNAWLRGPLREWASDMLSPSRMRRDGMFQVEPILDRWKAHLSGNRDWGPQLWTVLMFNSWHERWASP</sequence>
<proteinExistence type="inferred from homology"/>
<gene>
    <name evidence="9" type="primary">asnB</name>
    <name evidence="9" type="ORF">PZN02_005120</name>
</gene>
<organism evidence="9 10">
    <name type="scientific">Sinorhizobium garamanticum</name>
    <dbReference type="NCBI Taxonomy" id="680247"/>
    <lineage>
        <taxon>Bacteria</taxon>
        <taxon>Pseudomonadati</taxon>
        <taxon>Pseudomonadota</taxon>
        <taxon>Alphaproteobacteria</taxon>
        <taxon>Hyphomicrobiales</taxon>
        <taxon>Rhizobiaceae</taxon>
        <taxon>Sinorhizobium/Ensifer group</taxon>
        <taxon>Sinorhizobium</taxon>
    </lineage>
</organism>
<feature type="domain" description="Glutamine amidotransferase type-2" evidence="8">
    <location>
        <begin position="1"/>
        <end position="202"/>
    </location>
</feature>
<evidence type="ECO:0000256" key="1">
    <source>
        <dbReference type="ARBA" id="ARBA00005187"/>
    </source>
</evidence>